<accession>A0A955RRA3</accession>
<dbReference type="Gene3D" id="1.20.1270.10">
    <property type="match status" value="1"/>
</dbReference>
<evidence type="ECO:0000256" key="1">
    <source>
        <dbReference type="ARBA" id="ARBA00022741"/>
    </source>
</evidence>
<keyword evidence="1" id="KW-0547">Nucleotide-binding</keyword>
<feature type="compositionally biased region" description="Low complexity" evidence="3">
    <location>
        <begin position="72"/>
        <end position="84"/>
    </location>
</feature>
<dbReference type="GO" id="GO:0140662">
    <property type="term" value="F:ATP-dependent protein folding chaperone"/>
    <property type="evidence" value="ECO:0007669"/>
    <property type="project" value="InterPro"/>
</dbReference>
<comment type="caution">
    <text evidence="4">The sequence shown here is derived from an EMBL/GenBank/DDBJ whole genome shotgun (WGS) entry which is preliminary data.</text>
</comment>
<keyword evidence="2" id="KW-0067">ATP-binding</keyword>
<evidence type="ECO:0000313" key="4">
    <source>
        <dbReference type="EMBL" id="MCA9392546.1"/>
    </source>
</evidence>
<protein>
    <submittedName>
        <fullName evidence="4">Hsp70 family protein</fullName>
    </submittedName>
</protein>
<sequence length="111" mass="12228">SEARNKADTLAYTAEKTLKDAGDKVQQDKKDAITEKIKALREVLTSENVDDINTKTDDLSQAIQEVGAAMYQQEQSDDGGQQESNPDSENPKDNDNGDEPVEGEIIEDNKE</sequence>
<proteinExistence type="predicted"/>
<evidence type="ECO:0000256" key="3">
    <source>
        <dbReference type="SAM" id="MobiDB-lite"/>
    </source>
</evidence>
<dbReference type="InterPro" id="IPR013126">
    <property type="entry name" value="Hsp_70_fam"/>
</dbReference>
<dbReference type="SUPFAM" id="SSF100934">
    <property type="entry name" value="Heat shock protein 70kD (HSP70), C-terminal subdomain"/>
    <property type="match status" value="1"/>
</dbReference>
<feature type="non-terminal residue" evidence="4">
    <location>
        <position position="1"/>
    </location>
</feature>
<dbReference type="InterPro" id="IPR029048">
    <property type="entry name" value="HSP70_C_sf"/>
</dbReference>
<name>A0A955RRA3_UNCKA</name>
<feature type="compositionally biased region" description="Acidic residues" evidence="3">
    <location>
        <begin position="96"/>
        <end position="111"/>
    </location>
</feature>
<dbReference type="Pfam" id="PF00012">
    <property type="entry name" value="HSP70"/>
    <property type="match status" value="1"/>
</dbReference>
<dbReference type="AlphaFoldDB" id="A0A955RRA3"/>
<reference evidence="4" key="1">
    <citation type="submission" date="2020-04" db="EMBL/GenBank/DDBJ databases">
        <authorList>
            <person name="Zhang T."/>
        </authorList>
    </citation>
    <scope>NUCLEOTIDE SEQUENCE</scope>
    <source>
        <strain evidence="4">HKST-UBA03</strain>
    </source>
</reference>
<evidence type="ECO:0000256" key="2">
    <source>
        <dbReference type="ARBA" id="ARBA00022840"/>
    </source>
</evidence>
<feature type="region of interest" description="Disordered" evidence="3">
    <location>
        <begin position="68"/>
        <end position="111"/>
    </location>
</feature>
<organism evidence="4 5">
    <name type="scientific">candidate division WWE3 bacterium</name>
    <dbReference type="NCBI Taxonomy" id="2053526"/>
    <lineage>
        <taxon>Bacteria</taxon>
        <taxon>Katanobacteria</taxon>
    </lineage>
</organism>
<dbReference type="EMBL" id="JAGQKZ010000076">
    <property type="protein sequence ID" value="MCA9392546.1"/>
    <property type="molecule type" value="Genomic_DNA"/>
</dbReference>
<dbReference type="Proteomes" id="UP000751518">
    <property type="component" value="Unassembled WGS sequence"/>
</dbReference>
<gene>
    <name evidence="4" type="ORF">KC614_05120</name>
</gene>
<evidence type="ECO:0000313" key="5">
    <source>
        <dbReference type="Proteomes" id="UP000751518"/>
    </source>
</evidence>
<dbReference type="GO" id="GO:0005524">
    <property type="term" value="F:ATP binding"/>
    <property type="evidence" value="ECO:0007669"/>
    <property type="project" value="UniProtKB-KW"/>
</dbReference>
<reference evidence="4" key="2">
    <citation type="journal article" date="2021" name="Microbiome">
        <title>Successional dynamics and alternative stable states in a saline activated sludge microbial community over 9 years.</title>
        <authorList>
            <person name="Wang Y."/>
            <person name="Ye J."/>
            <person name="Ju F."/>
            <person name="Liu L."/>
            <person name="Boyd J.A."/>
            <person name="Deng Y."/>
            <person name="Parks D.H."/>
            <person name="Jiang X."/>
            <person name="Yin X."/>
            <person name="Woodcroft B.J."/>
            <person name="Tyson G.W."/>
            <person name="Hugenholtz P."/>
            <person name="Polz M.F."/>
            <person name="Zhang T."/>
        </authorList>
    </citation>
    <scope>NUCLEOTIDE SEQUENCE</scope>
    <source>
        <strain evidence="4">HKST-UBA03</strain>
    </source>
</reference>